<reference evidence="4" key="1">
    <citation type="submission" date="2020-04" db="EMBL/GenBank/DDBJ databases">
        <title>Hybrid Assembly of Korean Phytophthora infestans isolates.</title>
        <authorList>
            <person name="Prokchorchik M."/>
            <person name="Lee Y."/>
            <person name="Seo J."/>
            <person name="Cho J.-H."/>
            <person name="Park Y.-E."/>
            <person name="Jang D.-C."/>
            <person name="Im J.-S."/>
            <person name="Choi J.-G."/>
            <person name="Park H.-J."/>
            <person name="Lee G.-B."/>
            <person name="Lee Y.-G."/>
            <person name="Hong S.-Y."/>
            <person name="Cho K."/>
            <person name="Sohn K.H."/>
        </authorList>
    </citation>
    <scope>NUCLEOTIDE SEQUENCE</scope>
    <source>
        <strain evidence="4">KR_1_A1</strain>
    </source>
</reference>
<evidence type="ECO:0000256" key="2">
    <source>
        <dbReference type="ARBA" id="ARBA00023212"/>
    </source>
</evidence>
<keyword evidence="2" id="KW-0206">Cytoskeleton</keyword>
<feature type="compositionally biased region" description="Pro residues" evidence="3">
    <location>
        <begin position="287"/>
        <end position="299"/>
    </location>
</feature>
<gene>
    <name evidence="4" type="ORF">GN244_ATG03894</name>
</gene>
<feature type="compositionally biased region" description="Polar residues" evidence="3">
    <location>
        <begin position="434"/>
        <end position="455"/>
    </location>
</feature>
<feature type="compositionally biased region" description="Basic and acidic residues" evidence="3">
    <location>
        <begin position="188"/>
        <end position="204"/>
    </location>
</feature>
<feature type="compositionally biased region" description="Acidic residues" evidence="3">
    <location>
        <begin position="475"/>
        <end position="518"/>
    </location>
</feature>
<sequence length="558" mass="61146">MLHELQPPPTPEELALKEQVTQVLASQGVLAKLKAELRAAVFEVMHEREGFVKTNNAPKLGDFPMEIRTTALSLIVECMRFFHWEHALRVLLAETNAENVQQDDALLAKKLGLESSGSSNKPTLFQLIESKVGSPDKGTTLAATLISTHHNDFDEEYDEIRPPTHSWEPKTKNFGSEEKDVYQSPTIDIKHTAPATKDEAKVEDAESSVEIEESMMEEVPSGSELEESNFTNYEDDGSQDQNAKSTKQATTLNPKQLQEAENLDKALKESHENDNSDNGSEDMLPVAAPPPAPAKLPTLPPLVAVQSNALAEDTEDEFDAVRNALVEDAEDDFDAVSSALAEETEDDFDAVSNALAEDAEDDFDAVSNALAEDAEDDFDAVSNALAEDANDDFDAVSNALVQDAEDDFDAEEEAERLRKLDAALRAMEAEDDTGTLQQLKASLQMELQEQDNLMSSGGKVEGSDGEEETRTGFKEEEDDDEGYGSSDFEEDEEIASSDISEEMESMPELSDKEDESDDGAAVSAAAEPPQVLRNDTRVDSEDALNSYDYIEDVEKGGW</sequence>
<dbReference type="Proteomes" id="UP000602510">
    <property type="component" value="Unassembled WGS sequence"/>
</dbReference>
<feature type="compositionally biased region" description="Basic and acidic residues" evidence="3">
    <location>
        <begin position="159"/>
        <end position="181"/>
    </location>
</feature>
<feature type="region of interest" description="Disordered" evidence="3">
    <location>
        <begin position="153"/>
        <end position="299"/>
    </location>
</feature>
<dbReference type="EMBL" id="WSZM01000079">
    <property type="protein sequence ID" value="KAF4044017.1"/>
    <property type="molecule type" value="Genomic_DNA"/>
</dbReference>
<dbReference type="Gene3D" id="1.20.960.40">
    <property type="match status" value="1"/>
</dbReference>
<evidence type="ECO:0000313" key="5">
    <source>
        <dbReference type="Proteomes" id="UP000602510"/>
    </source>
</evidence>
<feature type="compositionally biased region" description="Acidic residues" evidence="3">
    <location>
        <begin position="205"/>
        <end position="216"/>
    </location>
</feature>
<evidence type="ECO:0008006" key="6">
    <source>
        <dbReference type="Google" id="ProtNLM"/>
    </source>
</evidence>
<accession>A0A833WKM1</accession>
<protein>
    <recommendedName>
        <fullName evidence="6">LisH domain-containing protein</fullName>
    </recommendedName>
</protein>
<keyword evidence="5" id="KW-1185">Reference proteome</keyword>
<comment type="caution">
    <text evidence="4">The sequence shown here is derived from an EMBL/GenBank/DDBJ whole genome shotgun (WGS) entry which is preliminary data.</text>
</comment>
<dbReference type="PANTHER" id="PTHR15431">
    <property type="entry name" value="FGFR1 ONCOGENE PARTNER/LISH DOMAIN-CONTAINING PROTEIN"/>
    <property type="match status" value="1"/>
</dbReference>
<evidence type="ECO:0000256" key="3">
    <source>
        <dbReference type="SAM" id="MobiDB-lite"/>
    </source>
</evidence>
<evidence type="ECO:0000313" key="4">
    <source>
        <dbReference type="EMBL" id="KAF4044017.1"/>
    </source>
</evidence>
<feature type="region of interest" description="Disordered" evidence="3">
    <location>
        <begin position="428"/>
        <end position="558"/>
    </location>
</feature>
<keyword evidence="1" id="KW-0963">Cytoplasm</keyword>
<feature type="compositionally biased region" description="Basic and acidic residues" evidence="3">
    <location>
        <begin position="262"/>
        <end position="274"/>
    </location>
</feature>
<dbReference type="PANTHER" id="PTHR15431:SF4">
    <property type="entry name" value="PROTEIN TONNEAU 1B"/>
    <property type="match status" value="1"/>
</dbReference>
<proteinExistence type="predicted"/>
<evidence type="ECO:0000256" key="1">
    <source>
        <dbReference type="ARBA" id="ARBA00022490"/>
    </source>
</evidence>
<organism evidence="4 5">
    <name type="scientific">Phytophthora infestans</name>
    <name type="common">Potato late blight agent</name>
    <name type="synonym">Botrytis infestans</name>
    <dbReference type="NCBI Taxonomy" id="4787"/>
    <lineage>
        <taxon>Eukaryota</taxon>
        <taxon>Sar</taxon>
        <taxon>Stramenopiles</taxon>
        <taxon>Oomycota</taxon>
        <taxon>Peronosporomycetes</taxon>
        <taxon>Peronosporales</taxon>
        <taxon>Peronosporaceae</taxon>
        <taxon>Phytophthora</taxon>
    </lineage>
</organism>
<dbReference type="AlphaFoldDB" id="A0A833WKM1"/>
<feature type="compositionally biased region" description="Polar residues" evidence="3">
    <location>
        <begin position="239"/>
        <end position="256"/>
    </location>
</feature>
<name>A0A833WKM1_PHYIN</name>